<protein>
    <submittedName>
        <fullName evidence="1">24686_t:CDS:1</fullName>
    </submittedName>
</protein>
<feature type="non-terminal residue" evidence="1">
    <location>
        <position position="1253"/>
    </location>
</feature>
<gene>
    <name evidence="1" type="ORF">RPERSI_LOCUS7764</name>
</gene>
<evidence type="ECO:0000313" key="2">
    <source>
        <dbReference type="Proteomes" id="UP000789920"/>
    </source>
</evidence>
<comment type="caution">
    <text evidence="1">The sequence shown here is derived from an EMBL/GenBank/DDBJ whole genome shotgun (WGS) entry which is preliminary data.</text>
</comment>
<reference evidence="1" key="1">
    <citation type="submission" date="2021-06" db="EMBL/GenBank/DDBJ databases">
        <authorList>
            <person name="Kallberg Y."/>
            <person name="Tangrot J."/>
            <person name="Rosling A."/>
        </authorList>
    </citation>
    <scope>NUCLEOTIDE SEQUENCE</scope>
    <source>
        <strain evidence="1">MA461A</strain>
    </source>
</reference>
<feature type="non-terminal residue" evidence="1">
    <location>
        <position position="1"/>
    </location>
</feature>
<organism evidence="1 2">
    <name type="scientific">Racocetra persica</name>
    <dbReference type="NCBI Taxonomy" id="160502"/>
    <lineage>
        <taxon>Eukaryota</taxon>
        <taxon>Fungi</taxon>
        <taxon>Fungi incertae sedis</taxon>
        <taxon>Mucoromycota</taxon>
        <taxon>Glomeromycotina</taxon>
        <taxon>Glomeromycetes</taxon>
        <taxon>Diversisporales</taxon>
        <taxon>Gigasporaceae</taxon>
        <taxon>Racocetra</taxon>
    </lineage>
</organism>
<name>A0ACA9NFP8_9GLOM</name>
<sequence length="1253" mass="140928">NSGILKILHCGKIVVLSREYRLPSDENTSKNKDNYSNFNSEMKKHWSKFRKNLRSTEIKGVQKNLGWDNVKENHCTDEQGSSRARVLDTPCLNNLEEGQGNYFQDDLFDIEKSSSYHHRLSDYEEFEQQQPSPWSQSPAPSPAVTDLNCNPFFQAIPEIDDEAFNPSSSSSSSPDLHSSHNFSYPAITDNNVYSIVHIPLIHPTTVKNVVPTNTNRAPVPIAILSFLSCLVPYPSDLINSLKGLAPFLATTLSVSMIHQQSVVQLSCTTPTRLERRRSSQHSNMTATPFSTDSLVDDDEFSLSSGECSTASTNSSKWTAYGCSPSLDSDNEMNSFSNIQGFTRSDSYEHTPVSDTIPLTTNSHPHTFITSRRSGKNRRISMPADTTFWHRKRRRSKRSSRGSNQSEDLLGRGWIEVIHPDDRANVLEMWNTTFLRGEGTSANYRMKRFDGQYRWFLGRAGPLRDARGVNIRWFGTCIDIHDQKLAEQRQSRQLHIEASEKKYRLLADAIPQIVFTATPKDGITYVNDKWLAYSGQTEEQAKNLGFLSHVHPDDRAICRLPEDTASDMEMGYSIEVRLLQNDGEYKWYLVKCISVEVSEEGRKWLGTCTDINDHKVLEQKLKEAHDAAKRSMESKTRFLSNMSHEIRTPLIGITGMINFMLATNLTTEQLDYAHTIQQSADALLLVINDILDLSKVEAGMMKLEMEPFSLHNMIEDTNELLSTLAIQKCLELSFIVDDNVPNVVCGDRVRLRQVLLNVIGNAIKFTSRGEVFSRCSIHPEESGINESEVILLFEVVDTGDGFDSGEEAAMFKPFSQVDTSSTRKRGGSGLGLVISRQLIELHGGKMYCKSQKGVGSTFYFTAKFQIPPDSTDPRPSTPTSEELNPFLRISKFAVQNDISSPPPSNLQSSNLTSSPMSTVCQNSPVSTVCQNSPVPTACQNFEPSLPNPFGCIEPNNNNVSLPDFEQLILLHPVCVLIVADLPRSRETLVYYVRSILPKSPTPDIDITCNYDEANDRLTSSEIKSYTHILINLVSQDHIIFLSTKIKNLTHLSLTITVILTTPIQRAGIMEGARNDLPERVDFILKPLNRTKMEGLFDHTTTVRDNFLRRRNTHQIVASQREVFQRMADAVGDKGFRVLLVEDNFVNQKVMTKYLTKVGLEVTVVDNGAQCLEKFYSHDHNYFSLILCDLFMPVKDGFETTAEIRSWEAENLTDEPPIPIIALTANVMSDVAEKCFEVGFTSYVSKPVSFSKLSD</sequence>
<accession>A0ACA9NFP8</accession>
<evidence type="ECO:0000313" key="1">
    <source>
        <dbReference type="EMBL" id="CAG8648326.1"/>
    </source>
</evidence>
<proteinExistence type="predicted"/>
<dbReference type="Proteomes" id="UP000789920">
    <property type="component" value="Unassembled WGS sequence"/>
</dbReference>
<keyword evidence="2" id="KW-1185">Reference proteome</keyword>
<dbReference type="EMBL" id="CAJVQC010013447">
    <property type="protein sequence ID" value="CAG8648326.1"/>
    <property type="molecule type" value="Genomic_DNA"/>
</dbReference>